<dbReference type="PANTHER" id="PTHR23053:SF0">
    <property type="entry name" value="HYDROCEPHALUS-INDUCING PROTEIN HOMOLOG"/>
    <property type="match status" value="1"/>
</dbReference>
<evidence type="ECO:0000256" key="3">
    <source>
        <dbReference type="ARBA" id="ARBA00022490"/>
    </source>
</evidence>
<keyword evidence="3" id="KW-0963">Cytoplasm</keyword>
<dbReference type="InterPro" id="IPR013783">
    <property type="entry name" value="Ig-like_fold"/>
</dbReference>
<evidence type="ECO:0000313" key="8">
    <source>
        <dbReference type="Proteomes" id="UP000694546"/>
    </source>
</evidence>
<dbReference type="GO" id="GO:0003341">
    <property type="term" value="P:cilium movement"/>
    <property type="evidence" value="ECO:0007669"/>
    <property type="project" value="TreeGrafter"/>
</dbReference>
<dbReference type="Ensembl" id="ENSGMOT00000013015.2">
    <property type="protein sequence ID" value="ENSGMOP00000012681.2"/>
    <property type="gene ID" value="ENSGMOG00000011851.2"/>
</dbReference>
<dbReference type="Pfam" id="PF22544">
    <property type="entry name" value="HYDIN_VesB_CFA65-like_Ig"/>
    <property type="match status" value="2"/>
</dbReference>
<name>A0A8C4ZDQ2_GADMO</name>
<accession>A0A8C4ZDQ2</accession>
<dbReference type="InterPro" id="IPR033305">
    <property type="entry name" value="Hydin-like"/>
</dbReference>
<keyword evidence="4" id="KW-0969">Cilium</keyword>
<dbReference type="AlphaFoldDB" id="A0A8C4ZDQ2"/>
<evidence type="ECO:0000256" key="4">
    <source>
        <dbReference type="ARBA" id="ARBA00023069"/>
    </source>
</evidence>
<reference evidence="7" key="1">
    <citation type="submission" date="2025-08" db="UniProtKB">
        <authorList>
            <consortium name="Ensembl"/>
        </authorList>
    </citation>
    <scope>IDENTIFICATION</scope>
</reference>
<reference evidence="7" key="2">
    <citation type="submission" date="2025-09" db="UniProtKB">
        <authorList>
            <consortium name="Ensembl"/>
        </authorList>
    </citation>
    <scope>IDENTIFICATION</scope>
</reference>
<dbReference type="InterPro" id="IPR053879">
    <property type="entry name" value="HYDIN_VesB_CFA65-like_Ig"/>
</dbReference>
<dbReference type="GO" id="GO:1904158">
    <property type="term" value="P:axonemal central apparatus assembly"/>
    <property type="evidence" value="ECO:0007669"/>
    <property type="project" value="TreeGrafter"/>
</dbReference>
<dbReference type="Gene3D" id="2.60.40.10">
    <property type="entry name" value="Immunoglobulins"/>
    <property type="match status" value="5"/>
</dbReference>
<evidence type="ECO:0000313" key="7">
    <source>
        <dbReference type="Ensembl" id="ENSGMOP00000012681.2"/>
    </source>
</evidence>
<feature type="domain" description="HYDIN/VesB/CFA65-like Ig-like" evidence="6">
    <location>
        <begin position="162"/>
        <end position="254"/>
    </location>
</feature>
<dbReference type="GeneTree" id="ENSGT00940000163228"/>
<evidence type="ECO:0000259" key="6">
    <source>
        <dbReference type="Pfam" id="PF22544"/>
    </source>
</evidence>
<evidence type="ECO:0000256" key="5">
    <source>
        <dbReference type="ARBA" id="ARBA00023273"/>
    </source>
</evidence>
<dbReference type="PANTHER" id="PTHR23053">
    <property type="entry name" value="DLEC1 DELETED IN LUNG AND ESOPHAGEAL CANCER 1"/>
    <property type="match status" value="1"/>
</dbReference>
<dbReference type="Proteomes" id="UP000694546">
    <property type="component" value="Chromosome 9"/>
</dbReference>
<dbReference type="GO" id="GO:0005930">
    <property type="term" value="C:axoneme"/>
    <property type="evidence" value="ECO:0007669"/>
    <property type="project" value="TreeGrafter"/>
</dbReference>
<dbReference type="OMA" id="AMSEVNI"/>
<evidence type="ECO:0000256" key="1">
    <source>
        <dbReference type="ARBA" id="ARBA00004138"/>
    </source>
</evidence>
<keyword evidence="8" id="KW-1185">Reference proteome</keyword>
<dbReference type="Pfam" id="PF24771">
    <property type="entry name" value="Ig_CFAP74_1st"/>
    <property type="match status" value="1"/>
</dbReference>
<proteinExistence type="predicted"/>
<keyword evidence="5" id="KW-0966">Cell projection</keyword>
<comment type="subcellular location">
    <subcellularLocation>
        <location evidence="1">Cell projection</location>
        <location evidence="1">Cilium</location>
    </subcellularLocation>
    <subcellularLocation>
        <location evidence="2">Cytoplasm</location>
    </subcellularLocation>
</comment>
<sequence length="659" mass="73358">INMCRYFASKYFVTPSVYTQEMLQTTEERLASTQEMQPPRILELLDMGDHELSSVDLERALFQPYPSEVVFQNFAPTQTYKLPLLLRNIDKASRHVKLLMEASQCFSVVSPEEGCSKVAPGMTTAFSVRFTPQENKDYHLKLVFVTDRETFEVPVRAIGPRAILDFRDELQMPVCLVKGSTQKTQLVRNIGNAEAKFHLHTHSPFSVEPSVGTLGPGESVQVTVDFSPSTTGNHREDLLLHYHTGEEVSIGLHGVSEELDVCLKPDSVVLENTFISLCSVRTVSLANPGNAPLRFCWKSWPSQHDEDVDTMRECSELWQQEEMEMQRFLLECESNPVEIHRLPILSRSYRDRPAAKDPLATSSPGCIEGEIYPNTTVQFTIVFKPLEATVHHHTLYCDVTGQKSRLPLTIRGEGMGPKLRFSYNVMDMENVVIGDMDHYEVLVSNKGLIDAPFKLCCPDTTFGSCFSISPEEGVLAPGASQVLQVSFSSRTLGAFCEDLMLRVEGQPQPPSLTFRGRVIGPTFHFDVTELNLGDVAFGFPQTLSCTLFNTSLVPLTYALRVPGDGAGPPSGTSSQQVTQLTRVHWRSAAALDPHARPTEFSLRPAAGTIRAMSDVTLCSNTVKRYQVALVVDVEGVGEEIVTIPITARYVNPLHTYQYI</sequence>
<protein>
    <recommendedName>
        <fullName evidence="6">HYDIN/VesB/CFA65-like Ig-like domain-containing protein</fullName>
    </recommendedName>
</protein>
<feature type="domain" description="HYDIN/VesB/CFA65-like Ig-like" evidence="6">
    <location>
        <begin position="417"/>
        <end position="516"/>
    </location>
</feature>
<organism evidence="7 8">
    <name type="scientific">Gadus morhua</name>
    <name type="common">Atlantic cod</name>
    <dbReference type="NCBI Taxonomy" id="8049"/>
    <lineage>
        <taxon>Eukaryota</taxon>
        <taxon>Metazoa</taxon>
        <taxon>Chordata</taxon>
        <taxon>Craniata</taxon>
        <taxon>Vertebrata</taxon>
        <taxon>Euteleostomi</taxon>
        <taxon>Actinopterygii</taxon>
        <taxon>Neopterygii</taxon>
        <taxon>Teleostei</taxon>
        <taxon>Neoteleostei</taxon>
        <taxon>Acanthomorphata</taxon>
        <taxon>Zeiogadaria</taxon>
        <taxon>Gadariae</taxon>
        <taxon>Gadiformes</taxon>
        <taxon>Gadoidei</taxon>
        <taxon>Gadidae</taxon>
        <taxon>Gadus</taxon>
    </lineage>
</organism>
<evidence type="ECO:0000256" key="2">
    <source>
        <dbReference type="ARBA" id="ARBA00004496"/>
    </source>
</evidence>